<accession>A0A2M8L4I4</accession>
<dbReference type="InterPro" id="IPR038726">
    <property type="entry name" value="PDDEXK_AddAB-type"/>
</dbReference>
<evidence type="ECO:0000313" key="3">
    <source>
        <dbReference type="Proteomes" id="UP000231474"/>
    </source>
</evidence>
<gene>
    <name evidence="2" type="ORF">COU95_00205</name>
</gene>
<reference evidence="3" key="1">
    <citation type="submission" date="2017-09" db="EMBL/GenBank/DDBJ databases">
        <title>Depth-based differentiation of microbial function through sediment-hosted aquifers and enrichment of novel symbionts in the deep terrestrial subsurface.</title>
        <authorList>
            <person name="Probst A.J."/>
            <person name="Ladd B."/>
            <person name="Jarett J.K."/>
            <person name="Geller-Mcgrath D.E."/>
            <person name="Sieber C.M.K."/>
            <person name="Emerson J.B."/>
            <person name="Anantharaman K."/>
            <person name="Thomas B.C."/>
            <person name="Malmstrom R."/>
            <person name="Stieglmeier M."/>
            <person name="Klingl A."/>
            <person name="Woyke T."/>
            <person name="Ryan C.M."/>
            <person name="Banfield J.F."/>
        </authorList>
    </citation>
    <scope>NUCLEOTIDE SEQUENCE [LARGE SCALE GENOMIC DNA]</scope>
</reference>
<dbReference type="AlphaFoldDB" id="A0A2M8L4I4"/>
<proteinExistence type="predicted"/>
<dbReference type="Pfam" id="PF12705">
    <property type="entry name" value="PDDEXK_1"/>
    <property type="match status" value="1"/>
</dbReference>
<dbReference type="EMBL" id="PFEK01000005">
    <property type="protein sequence ID" value="PJE67812.1"/>
    <property type="molecule type" value="Genomic_DNA"/>
</dbReference>
<dbReference type="Proteomes" id="UP000231474">
    <property type="component" value="Unassembled WGS sequence"/>
</dbReference>
<sequence>MTYNPNAIFISPSSISDFNRCPQLYFYRHVYRSPKTGLKVQLINPKLALGQIIHDTLRKFLYSAGLQKTQEQLRSVLAWEWKQLAGEKGGFISIDEEKIYQDRAAKMLDRFWAHRHFKETQPVKIPDFPKLDLGEDIILTGRLDWLEKENDGYHIIDFKTGENEERDDSIQLPIYAVLTGGILKTNKLRASYWYIGKDEEFKEFKLPDLTTTLENLKKKGAIIKSARLTQSFGCSSGNESCWACRDFLTIVQGKAKLVSVDPIDRKQEIYIIPRSEPHDDLPF</sequence>
<evidence type="ECO:0000259" key="1">
    <source>
        <dbReference type="Pfam" id="PF12705"/>
    </source>
</evidence>
<feature type="domain" description="PD-(D/E)XK endonuclease-like" evidence="1">
    <location>
        <begin position="10"/>
        <end position="219"/>
    </location>
</feature>
<evidence type="ECO:0000313" key="2">
    <source>
        <dbReference type="EMBL" id="PJE67812.1"/>
    </source>
</evidence>
<comment type="caution">
    <text evidence="2">The sequence shown here is derived from an EMBL/GenBank/DDBJ whole genome shotgun (WGS) entry which is preliminary data.</text>
</comment>
<organism evidence="2 3">
    <name type="scientific">Candidatus Shapirobacteria bacterium CG10_big_fil_rev_8_21_14_0_10_40_9</name>
    <dbReference type="NCBI Taxonomy" id="1974888"/>
    <lineage>
        <taxon>Bacteria</taxon>
        <taxon>Candidatus Shapironibacteriota</taxon>
    </lineage>
</organism>
<dbReference type="Gene3D" id="3.90.320.10">
    <property type="match status" value="1"/>
</dbReference>
<name>A0A2M8L4I4_9BACT</name>
<protein>
    <recommendedName>
        <fullName evidence="1">PD-(D/E)XK endonuclease-like domain-containing protein</fullName>
    </recommendedName>
</protein>
<dbReference type="InterPro" id="IPR011604">
    <property type="entry name" value="PDDEXK-like_dom_sf"/>
</dbReference>